<dbReference type="EMBL" id="JARJCW010000014">
    <property type="protein sequence ID" value="KAJ7217200.1"/>
    <property type="molecule type" value="Genomic_DNA"/>
</dbReference>
<evidence type="ECO:0000259" key="2">
    <source>
        <dbReference type="Pfam" id="PF02765"/>
    </source>
</evidence>
<evidence type="ECO:0000256" key="1">
    <source>
        <dbReference type="SAM" id="MobiDB-lite"/>
    </source>
</evidence>
<sequence>MKRVAEELDCEPKRVKRDDSLDKDPTQDETVDDLLNWTTSSDLEPRNISGIIVMKWPPIGAKYRIKLSLKPGAKQLESLKAVDKQLEVVFAGLCAERFRRTRLQFKVGQELHLSLRGAEIVKKALGASAQMNLPIVLKYAEGVTLKILPKGEEPGWTVDTWCKSPTMKMKSKQHTHVPLHTILPNPLNSIGNSLSSPATPRKSLMHAPSPFTTFSRPVSNIEVQASRSLAKANAQDKQDAPQKLPLASRSKSPTIANQQDASDSNILDAGHVEDVMATSSHAGAFENKTITTAQSGVPHPLDVPPLSESGLSKSRGRTRCEEETGCLKAGIPLAGSISTVSVSTTMPTTTPTMDFAKAHTGSPHAAPGRTPTDPTFSRSSTHIPDSRQPASPSSDSCTRATPAATQHRQIPPDYTPLSDLTAGKKMYSVIAVVTDIKTASRTKSKNWQCSLRIVDPSNCEESFPPAKEGLLINCFTKKHKQWLPTTAAAINKFKGHLVAVGYHDQLTWAVYDPSKGEIGHGDIGDAPRAERLDKGRGVEFTPFYEPTDEDSAYCLKLDDWWRKVQEMDQIGEGRPRRKHSLIRDVAMDEYFDCRVESRPRHESWCPPSLADRVFSIEMWDLAREEGPKMIPGAFYLLKNVRMMGRHGYAEGKLSEPKIWKLEPGDDDAFLKALLRRLIEVLVEELVEDQDSEAHSDEQKVVENAVGGLRLTVDKKTVATGLGLVREGEHLGPCGGYVDSEKEAHDSTVAAAGWAGWGVERGEERLDQ</sequence>
<feature type="compositionally biased region" description="Polar residues" evidence="1">
    <location>
        <begin position="249"/>
        <end position="265"/>
    </location>
</feature>
<organism evidence="3 4">
    <name type="scientific">Mycena pura</name>
    <dbReference type="NCBI Taxonomy" id="153505"/>
    <lineage>
        <taxon>Eukaryota</taxon>
        <taxon>Fungi</taxon>
        <taxon>Dikarya</taxon>
        <taxon>Basidiomycota</taxon>
        <taxon>Agaricomycotina</taxon>
        <taxon>Agaricomycetes</taxon>
        <taxon>Agaricomycetidae</taxon>
        <taxon>Agaricales</taxon>
        <taxon>Marasmiineae</taxon>
        <taxon>Mycenaceae</taxon>
        <taxon>Mycena</taxon>
    </lineage>
</organism>
<dbReference type="SUPFAM" id="SSF50249">
    <property type="entry name" value="Nucleic acid-binding proteins"/>
    <property type="match status" value="1"/>
</dbReference>
<reference evidence="3" key="1">
    <citation type="submission" date="2023-03" db="EMBL/GenBank/DDBJ databases">
        <title>Massive genome expansion in bonnet fungi (Mycena s.s.) driven by repeated elements and novel gene families across ecological guilds.</title>
        <authorList>
            <consortium name="Lawrence Berkeley National Laboratory"/>
            <person name="Harder C.B."/>
            <person name="Miyauchi S."/>
            <person name="Viragh M."/>
            <person name="Kuo A."/>
            <person name="Thoen E."/>
            <person name="Andreopoulos B."/>
            <person name="Lu D."/>
            <person name="Skrede I."/>
            <person name="Drula E."/>
            <person name="Henrissat B."/>
            <person name="Morin E."/>
            <person name="Kohler A."/>
            <person name="Barry K."/>
            <person name="LaButti K."/>
            <person name="Morin E."/>
            <person name="Salamov A."/>
            <person name="Lipzen A."/>
            <person name="Mereny Z."/>
            <person name="Hegedus B."/>
            <person name="Baldrian P."/>
            <person name="Stursova M."/>
            <person name="Weitz H."/>
            <person name="Taylor A."/>
            <person name="Grigoriev I.V."/>
            <person name="Nagy L.G."/>
            <person name="Martin F."/>
            <person name="Kauserud H."/>
        </authorList>
    </citation>
    <scope>NUCLEOTIDE SEQUENCE</scope>
    <source>
        <strain evidence="3">9144</strain>
    </source>
</reference>
<feature type="region of interest" description="Disordered" evidence="1">
    <location>
        <begin position="293"/>
        <end position="318"/>
    </location>
</feature>
<name>A0AAD6VM59_9AGAR</name>
<dbReference type="GO" id="GO:0000781">
    <property type="term" value="C:chromosome, telomeric region"/>
    <property type="evidence" value="ECO:0007669"/>
    <property type="project" value="InterPro"/>
</dbReference>
<feature type="domain" description="Telomeric single stranded DNA binding POT1/Cdc13" evidence="2">
    <location>
        <begin position="414"/>
        <end position="481"/>
    </location>
</feature>
<evidence type="ECO:0000313" key="3">
    <source>
        <dbReference type="EMBL" id="KAJ7217200.1"/>
    </source>
</evidence>
<dbReference type="Proteomes" id="UP001219525">
    <property type="component" value="Unassembled WGS sequence"/>
</dbReference>
<feature type="region of interest" description="Disordered" evidence="1">
    <location>
        <begin position="349"/>
        <end position="417"/>
    </location>
</feature>
<proteinExistence type="predicted"/>
<dbReference type="InterPro" id="IPR012340">
    <property type="entry name" value="NA-bd_OB-fold"/>
</dbReference>
<feature type="region of interest" description="Disordered" evidence="1">
    <location>
        <begin position="190"/>
        <end position="215"/>
    </location>
</feature>
<feature type="region of interest" description="Disordered" evidence="1">
    <location>
        <begin position="1"/>
        <end position="28"/>
    </location>
</feature>
<protein>
    <recommendedName>
        <fullName evidence="2">Telomeric single stranded DNA binding POT1/Cdc13 domain-containing protein</fullName>
    </recommendedName>
</protein>
<dbReference type="InterPro" id="IPR011564">
    <property type="entry name" value="Telomer_end-bd_POT1/Cdc13"/>
</dbReference>
<keyword evidence="4" id="KW-1185">Reference proteome</keyword>
<dbReference type="Pfam" id="PF02765">
    <property type="entry name" value="POT1"/>
    <property type="match status" value="1"/>
</dbReference>
<dbReference type="GO" id="GO:0000723">
    <property type="term" value="P:telomere maintenance"/>
    <property type="evidence" value="ECO:0007669"/>
    <property type="project" value="InterPro"/>
</dbReference>
<evidence type="ECO:0000313" key="4">
    <source>
        <dbReference type="Proteomes" id="UP001219525"/>
    </source>
</evidence>
<feature type="region of interest" description="Disordered" evidence="1">
    <location>
        <begin position="228"/>
        <end position="266"/>
    </location>
</feature>
<gene>
    <name evidence="3" type="ORF">GGX14DRAFT_602558</name>
</gene>
<dbReference type="GO" id="GO:0003677">
    <property type="term" value="F:DNA binding"/>
    <property type="evidence" value="ECO:0007669"/>
    <property type="project" value="InterPro"/>
</dbReference>
<feature type="compositionally biased region" description="Basic and acidic residues" evidence="1">
    <location>
        <begin position="1"/>
        <end position="26"/>
    </location>
</feature>
<accession>A0AAD6VM59</accession>
<dbReference type="Gene3D" id="2.40.50.140">
    <property type="entry name" value="Nucleic acid-binding proteins"/>
    <property type="match status" value="2"/>
</dbReference>
<dbReference type="AlphaFoldDB" id="A0AAD6VM59"/>
<feature type="compositionally biased region" description="Polar residues" evidence="1">
    <location>
        <begin position="372"/>
        <end position="408"/>
    </location>
</feature>
<comment type="caution">
    <text evidence="3">The sequence shown here is derived from an EMBL/GenBank/DDBJ whole genome shotgun (WGS) entry which is preliminary data.</text>
</comment>